<dbReference type="SUPFAM" id="SSF88713">
    <property type="entry name" value="Glycoside hydrolase/deacetylase"/>
    <property type="match status" value="1"/>
</dbReference>
<dbReference type="InterPro" id="IPR002509">
    <property type="entry name" value="NODB_dom"/>
</dbReference>
<dbReference type="AlphaFoldDB" id="A0A848MHU9"/>
<dbReference type="Proteomes" id="UP000585363">
    <property type="component" value="Unassembled WGS sequence"/>
</dbReference>
<accession>A0A848MHU9</accession>
<dbReference type="Pfam" id="PF01522">
    <property type="entry name" value="Polysacc_deac_1"/>
    <property type="match status" value="1"/>
</dbReference>
<dbReference type="Gene3D" id="3.20.20.370">
    <property type="entry name" value="Glycoside hydrolase/deacetylase"/>
    <property type="match status" value="1"/>
</dbReference>
<evidence type="ECO:0000313" key="2">
    <source>
        <dbReference type="EMBL" id="NMP27988.1"/>
    </source>
</evidence>
<evidence type="ECO:0000259" key="1">
    <source>
        <dbReference type="PROSITE" id="PS51677"/>
    </source>
</evidence>
<dbReference type="GO" id="GO:0005975">
    <property type="term" value="P:carbohydrate metabolic process"/>
    <property type="evidence" value="ECO:0007669"/>
    <property type="project" value="InterPro"/>
</dbReference>
<gene>
    <name evidence="2" type="ORF">GW590_14095</name>
</gene>
<evidence type="ECO:0000313" key="3">
    <source>
        <dbReference type="Proteomes" id="UP000585363"/>
    </source>
</evidence>
<dbReference type="RefSeq" id="WP_169403692.1">
    <property type="nucleotide sequence ID" value="NZ_JAADJU010000007.1"/>
</dbReference>
<dbReference type="PROSITE" id="PS51677">
    <property type="entry name" value="NODB"/>
    <property type="match status" value="1"/>
</dbReference>
<organism evidence="2 3">
    <name type="scientific">Rouxiella aceris</name>
    <dbReference type="NCBI Taxonomy" id="2703884"/>
    <lineage>
        <taxon>Bacteria</taxon>
        <taxon>Pseudomonadati</taxon>
        <taxon>Pseudomonadota</taxon>
        <taxon>Gammaproteobacteria</taxon>
        <taxon>Enterobacterales</taxon>
        <taxon>Yersiniaceae</taxon>
        <taxon>Rouxiella</taxon>
    </lineage>
</organism>
<name>A0A848MHU9_9GAMM</name>
<dbReference type="GO" id="GO:0016810">
    <property type="term" value="F:hydrolase activity, acting on carbon-nitrogen (but not peptide) bonds"/>
    <property type="evidence" value="ECO:0007669"/>
    <property type="project" value="InterPro"/>
</dbReference>
<comment type="caution">
    <text evidence="2">The sequence shown here is derived from an EMBL/GenBank/DDBJ whole genome shotgun (WGS) entry which is preliminary data.</text>
</comment>
<dbReference type="InterPro" id="IPR011330">
    <property type="entry name" value="Glyco_hydro/deAcase_b/a-brl"/>
</dbReference>
<reference evidence="2 3" key="2">
    <citation type="submission" date="2020-06" db="EMBL/GenBank/DDBJ databases">
        <title>Polyphasic characterization of a Rahnella strain isolated from tree sap.</title>
        <authorList>
            <person name="Kim I.S."/>
        </authorList>
    </citation>
    <scope>NUCLEOTIDE SEQUENCE [LARGE SCALE GENOMIC DNA]</scope>
    <source>
        <strain evidence="2 3">SAP-1</strain>
    </source>
</reference>
<dbReference type="EMBL" id="JAADJU010000007">
    <property type="protein sequence ID" value="NMP27988.1"/>
    <property type="molecule type" value="Genomic_DNA"/>
</dbReference>
<feature type="domain" description="NodB homology" evidence="1">
    <location>
        <begin position="242"/>
        <end position="468"/>
    </location>
</feature>
<proteinExistence type="predicted"/>
<sequence length="524" mass="58373">MIAVLSRQTDLASARLVEAALCRSVSKSQVQRVSATGLADNIQDIDIAVFINPDDFLAMVLKNYISNGKVKVIILGSLPETLYSKLQITRSDKPIDNNWCRSLPAQAGAFAESPASINYTTEQPLLGDFCWDRALERFDFADEWNNLGFGAVRADGSQWSLSSAITVPEANCLAHIKVGGDSICSYAALYDEPDSSILWFNRAVGPIDSFEWHIVERFIASWRAETLPVLPVLLDIPWGHDAAVTMRLDCDEDISSSRDLWHMYQQEQVPFSLAIHAANLHDHQHDECMKEMLSAGVAFLSHSLTHAPNWGGSYENARHEAARSAQMISEVLQQPIRYAVSPFHQNPDYALNALCDVGFQGCIGGIIRNDPEFLIARGGELANMPTGFVGHSQQSMLHGDCLLNGSDAMTSFKKAFDLSHRCKMLFGYLDHPFSPRYQYGWISEEQRSGAHQDLIHYIREQAPKVLFMSENEAMDFIVDKTLVKISKTVNGFSIKFSGTKKTNLWPTILLGDKLYSTADVILMT</sequence>
<keyword evidence="3" id="KW-1185">Reference proteome</keyword>
<reference evidence="2 3" key="1">
    <citation type="submission" date="2020-01" db="EMBL/GenBank/DDBJ databases">
        <authorList>
            <person name="Lee S.D."/>
        </authorList>
    </citation>
    <scope>NUCLEOTIDE SEQUENCE [LARGE SCALE GENOMIC DNA]</scope>
    <source>
        <strain evidence="2 3">SAP-1</strain>
    </source>
</reference>
<protein>
    <submittedName>
        <fullName evidence="2">Polysaccharide deacetylase family protein</fullName>
    </submittedName>
</protein>